<evidence type="ECO:0000313" key="3">
    <source>
        <dbReference type="Proteomes" id="UP000038009"/>
    </source>
</evidence>
<dbReference type="VEuPathDB" id="TriTrypDB:Lsey_0324_0050"/>
<feature type="compositionally biased region" description="Low complexity" evidence="1">
    <location>
        <begin position="79"/>
        <end position="91"/>
    </location>
</feature>
<organism evidence="2 3">
    <name type="scientific">Leptomonas seymouri</name>
    <dbReference type="NCBI Taxonomy" id="5684"/>
    <lineage>
        <taxon>Eukaryota</taxon>
        <taxon>Discoba</taxon>
        <taxon>Euglenozoa</taxon>
        <taxon>Kinetoplastea</taxon>
        <taxon>Metakinetoplastina</taxon>
        <taxon>Trypanosomatida</taxon>
        <taxon>Trypanosomatidae</taxon>
        <taxon>Leishmaniinae</taxon>
        <taxon>Leptomonas</taxon>
    </lineage>
</organism>
<comment type="caution">
    <text evidence="2">The sequence shown here is derived from an EMBL/GenBank/DDBJ whole genome shotgun (WGS) entry which is preliminary data.</text>
</comment>
<sequence length="322" mass="34901">MDPTSPCFTPQALRAAKYAMLLQKLESSCMVCDTADKVAFSPAVFAAASCMVAPLPSSARHSPYRDANNHQGTLGKGVLSTPSSRGLSSLPSGTTDSFFDASSCTSGSFASYAPCWNGKDAARLGGPSPAARPKAGVAGAVPFPQHIFEVRVHKSTGRHEKSVVDHKSSMHMQDFCLSTAPTQRPRHMPRLQQCCSPQRNETPNSHCGVEHKAARDQRTASPTADEYLFHYLSRYRNRRSLSPPPTEGLKAARGDAYSRQNLSYPTAAESHGYSPFLPTPGCSPILTVQDADVERHERKTCDSPDIVCRLFTSNSYEGEEGF</sequence>
<feature type="region of interest" description="Disordered" evidence="1">
    <location>
        <begin position="61"/>
        <end position="91"/>
    </location>
</feature>
<keyword evidence="3" id="KW-1185">Reference proteome</keyword>
<reference evidence="2 3" key="1">
    <citation type="journal article" date="2015" name="PLoS Pathog.">
        <title>Leptomonas seymouri: Adaptations to the Dixenous Life Cycle Analyzed by Genome Sequencing, Transcriptome Profiling and Co-infection with Leishmania donovani.</title>
        <authorList>
            <person name="Kraeva N."/>
            <person name="Butenko A."/>
            <person name="Hlavacova J."/>
            <person name="Kostygov A."/>
            <person name="Myskova J."/>
            <person name="Grybchuk D."/>
            <person name="Lestinova T."/>
            <person name="Votypka J."/>
            <person name="Volf P."/>
            <person name="Opperdoes F."/>
            <person name="Flegontov P."/>
            <person name="Lukes J."/>
            <person name="Yurchenko V."/>
        </authorList>
    </citation>
    <scope>NUCLEOTIDE SEQUENCE [LARGE SCALE GENOMIC DNA]</scope>
    <source>
        <strain evidence="2 3">ATCC 30220</strain>
    </source>
</reference>
<name>A0A0N0P3L2_LEPSE</name>
<protein>
    <submittedName>
        <fullName evidence="2">Uncharacterized protein</fullName>
    </submittedName>
</protein>
<accession>A0A0N0P3L2</accession>
<evidence type="ECO:0000313" key="2">
    <source>
        <dbReference type="EMBL" id="KPI83797.1"/>
    </source>
</evidence>
<dbReference type="OMA" id="NETPNSH"/>
<dbReference type="OrthoDB" id="10594168at2759"/>
<evidence type="ECO:0000256" key="1">
    <source>
        <dbReference type="SAM" id="MobiDB-lite"/>
    </source>
</evidence>
<dbReference type="AlphaFoldDB" id="A0A0N0P3L2"/>
<proteinExistence type="predicted"/>
<dbReference type="EMBL" id="LJSK01000324">
    <property type="protein sequence ID" value="KPI83797.1"/>
    <property type="molecule type" value="Genomic_DNA"/>
</dbReference>
<dbReference type="Proteomes" id="UP000038009">
    <property type="component" value="Unassembled WGS sequence"/>
</dbReference>
<gene>
    <name evidence="2" type="ORF">ABL78_7161</name>
</gene>